<dbReference type="EMBL" id="UESZ01000001">
    <property type="protein sequence ID" value="SSA33825.1"/>
    <property type="molecule type" value="Genomic_DNA"/>
</dbReference>
<protein>
    <submittedName>
        <fullName evidence="1">PPOX class probable F420-dependent enzyme, Rv0121 family</fullName>
    </submittedName>
</protein>
<dbReference type="Proteomes" id="UP000250028">
    <property type="component" value="Unassembled WGS sequence"/>
</dbReference>
<gene>
    <name evidence="1" type="ORF">SAMN04489750_1122</name>
</gene>
<dbReference type="InterPro" id="IPR012349">
    <property type="entry name" value="Split_barrel_FMN-bd"/>
</dbReference>
<accession>A0A2Y8ZPG6</accession>
<keyword evidence="2" id="KW-1185">Reference proteome</keyword>
<sequence>MDADQARQRLAAHRHGVLATMHAVRGPDPQPVVYAVAGGVLGVPVDAVKPKSTTRLAREANLAADPRAALLVEHWDPDDWSRLWWVRAHLVHVLKPTTGAVEELADRLAHTFPQYADRPFHRIIVLRVTDVTGWAATDSVYE</sequence>
<organism evidence="1 2">
    <name type="scientific">Branchiibius hedensis</name>
    <dbReference type="NCBI Taxonomy" id="672460"/>
    <lineage>
        <taxon>Bacteria</taxon>
        <taxon>Bacillati</taxon>
        <taxon>Actinomycetota</taxon>
        <taxon>Actinomycetes</taxon>
        <taxon>Micrococcales</taxon>
        <taxon>Dermacoccaceae</taxon>
        <taxon>Branchiibius</taxon>
    </lineage>
</organism>
<proteinExistence type="predicted"/>
<dbReference type="RefSeq" id="WP_211310187.1">
    <property type="nucleotide sequence ID" value="NZ_QGDN01000001.1"/>
</dbReference>
<reference evidence="2" key="1">
    <citation type="submission" date="2016-10" db="EMBL/GenBank/DDBJ databases">
        <authorList>
            <person name="Varghese N."/>
            <person name="Submissions S."/>
        </authorList>
    </citation>
    <scope>NUCLEOTIDE SEQUENCE [LARGE SCALE GENOMIC DNA]</scope>
    <source>
        <strain evidence="2">DSM 22951</strain>
    </source>
</reference>
<name>A0A2Y8ZPG6_9MICO</name>
<evidence type="ECO:0000313" key="2">
    <source>
        <dbReference type="Proteomes" id="UP000250028"/>
    </source>
</evidence>
<evidence type="ECO:0000313" key="1">
    <source>
        <dbReference type="EMBL" id="SSA33825.1"/>
    </source>
</evidence>
<dbReference type="AlphaFoldDB" id="A0A2Y8ZPG6"/>
<dbReference type="Gene3D" id="2.30.110.10">
    <property type="entry name" value="Electron Transport, Fmn-binding Protein, Chain A"/>
    <property type="match status" value="1"/>
</dbReference>
<dbReference type="SUPFAM" id="SSF50475">
    <property type="entry name" value="FMN-binding split barrel"/>
    <property type="match status" value="1"/>
</dbReference>